<protein>
    <submittedName>
        <fullName evidence="1">Uncharacterized protein</fullName>
    </submittedName>
</protein>
<organism evidence="1">
    <name type="scientific">Arundo donax</name>
    <name type="common">Giant reed</name>
    <name type="synonym">Donax arundinaceus</name>
    <dbReference type="NCBI Taxonomy" id="35708"/>
    <lineage>
        <taxon>Eukaryota</taxon>
        <taxon>Viridiplantae</taxon>
        <taxon>Streptophyta</taxon>
        <taxon>Embryophyta</taxon>
        <taxon>Tracheophyta</taxon>
        <taxon>Spermatophyta</taxon>
        <taxon>Magnoliopsida</taxon>
        <taxon>Liliopsida</taxon>
        <taxon>Poales</taxon>
        <taxon>Poaceae</taxon>
        <taxon>PACMAD clade</taxon>
        <taxon>Arundinoideae</taxon>
        <taxon>Arundineae</taxon>
        <taxon>Arundo</taxon>
    </lineage>
</organism>
<name>A0A0A8YWP5_ARUDO</name>
<reference evidence="1" key="2">
    <citation type="journal article" date="2015" name="Data Brief">
        <title>Shoot transcriptome of the giant reed, Arundo donax.</title>
        <authorList>
            <person name="Barrero R.A."/>
            <person name="Guerrero F.D."/>
            <person name="Moolhuijzen P."/>
            <person name="Goolsby J.A."/>
            <person name="Tidwell J."/>
            <person name="Bellgard S.E."/>
            <person name="Bellgard M.I."/>
        </authorList>
    </citation>
    <scope>NUCLEOTIDE SEQUENCE</scope>
    <source>
        <tissue evidence="1">Shoot tissue taken approximately 20 cm above the soil surface</tissue>
    </source>
</reference>
<accession>A0A0A8YWP5</accession>
<evidence type="ECO:0000313" key="1">
    <source>
        <dbReference type="EMBL" id="JAD29848.1"/>
    </source>
</evidence>
<sequence>MVSGLAFIVSYQ</sequence>
<reference evidence="1" key="1">
    <citation type="submission" date="2014-09" db="EMBL/GenBank/DDBJ databases">
        <authorList>
            <person name="Magalhaes I.L.F."/>
            <person name="Oliveira U."/>
            <person name="Santos F.R."/>
            <person name="Vidigal T.H.D.A."/>
            <person name="Brescovit A.D."/>
            <person name="Santos A.J."/>
        </authorList>
    </citation>
    <scope>NUCLEOTIDE SEQUENCE</scope>
    <source>
        <tissue evidence="1">Shoot tissue taken approximately 20 cm above the soil surface</tissue>
    </source>
</reference>
<proteinExistence type="predicted"/>
<dbReference type="EMBL" id="GBRH01268047">
    <property type="protein sequence ID" value="JAD29848.1"/>
    <property type="molecule type" value="Transcribed_RNA"/>
</dbReference>